<feature type="transmembrane region" description="Helical" evidence="20">
    <location>
        <begin position="221"/>
        <end position="240"/>
    </location>
</feature>
<dbReference type="EC" id="2.7.11.1" evidence="2"/>
<protein>
    <recommendedName>
        <fullName evidence="2">non-specific serine/threonine protein kinase</fullName>
        <ecNumber evidence="2">2.7.11.1</ecNumber>
    </recommendedName>
</protein>
<dbReference type="FunFam" id="3.30.200.20:FF:000214">
    <property type="entry name" value="WAK1-OsWAK receptor-like cytoplasmic kinase (OsWAK-RLCK)"/>
    <property type="match status" value="1"/>
</dbReference>
<dbReference type="SUPFAM" id="SSF56112">
    <property type="entry name" value="Protein kinase-like (PK-like)"/>
    <property type="match status" value="1"/>
</dbReference>
<evidence type="ECO:0000256" key="13">
    <source>
        <dbReference type="ARBA" id="ARBA00023136"/>
    </source>
</evidence>
<dbReference type="Proteomes" id="UP000655225">
    <property type="component" value="Unassembled WGS sequence"/>
</dbReference>
<feature type="binding site" evidence="18">
    <location>
        <position position="315"/>
    </location>
    <ligand>
        <name>ATP</name>
        <dbReference type="ChEBI" id="CHEBI:30616"/>
    </ligand>
</feature>
<keyword evidence="8" id="KW-0732">Signal</keyword>
<sequence length="589" mass="67229">MCPSFHCGRLGNISYPFSNYTHPFCGLSLLDCNEPKIQLEKEGTWYNVAGITDKEIRFPYQEFKDNGKTQICDSSYNWLLAISPLISYEVSSPNLTLFKCKPHSRLHEDYFQGFSSYSGCEDHDIYYKYPQQNLPIIPPQCSVIYLPVSKYPSSEANDLSTLLAPEFSLRFHVNDICKDCHKDGRLCRNVKGNAESNAFCCAVAETPHVENKTDWRRKLKIGFGAGVGGVLVTCLIAFIYHRRNKKFSAFSTLLSRKFSKMDLEKGSTYFGLHYFTYNELEDATNNFDPTKEVGDGGFGTVYHGKLRDGRVVAVKRLYENNYKRVEQFMNEVEILSRLRHQNLVSLYGCTSRHSRELLLVYEFVPNGTVADHLHGDRVKPGCLTWPHRMSIAIETATALAYLHASEIIHRDVKTNNILLDNNFHVKVADFGLSRLFPTDVTHVSTAPQGTPGYLDPDYHQCYQLTYKSDVYSFGVVLVELISSKPALDIFRHRHEVKLSNMAIEKIQNHTLHELVDPCLGFESDDEARRRITLVAELAYQCLQLEKEERPSMDEVLEVLRGIESTEMDTTEDRRRATKEYPSTASAGFD</sequence>
<keyword evidence="15" id="KW-0325">Glycoprotein</keyword>
<dbReference type="SMART" id="SM00220">
    <property type="entry name" value="S_TKc"/>
    <property type="match status" value="1"/>
</dbReference>
<keyword evidence="11 18" id="KW-0067">ATP-binding</keyword>
<dbReference type="PANTHER" id="PTHR46008:SF2">
    <property type="entry name" value="LEAF RUST 10 DISEASE-RESISTANCE LOCUS RECEPTOR-LIKE PROTEIN KINASE-LIKE 1.4"/>
    <property type="match status" value="1"/>
</dbReference>
<dbReference type="Gene3D" id="1.10.510.10">
    <property type="entry name" value="Transferase(Phosphotransferase) domain 1"/>
    <property type="match status" value="1"/>
</dbReference>
<evidence type="ECO:0000256" key="19">
    <source>
        <dbReference type="SAM" id="MobiDB-lite"/>
    </source>
</evidence>
<proteinExistence type="predicted"/>
<evidence type="ECO:0000313" key="23">
    <source>
        <dbReference type="Proteomes" id="UP000655225"/>
    </source>
</evidence>
<feature type="compositionally biased region" description="Polar residues" evidence="19">
    <location>
        <begin position="580"/>
        <end position="589"/>
    </location>
</feature>
<evidence type="ECO:0000256" key="8">
    <source>
        <dbReference type="ARBA" id="ARBA00022729"/>
    </source>
</evidence>
<evidence type="ECO:0000256" key="14">
    <source>
        <dbReference type="ARBA" id="ARBA00023170"/>
    </source>
</evidence>
<comment type="catalytic activity">
    <reaction evidence="17">
        <text>L-seryl-[protein] + ATP = O-phospho-L-seryl-[protein] + ADP + H(+)</text>
        <dbReference type="Rhea" id="RHEA:17989"/>
        <dbReference type="Rhea" id="RHEA-COMP:9863"/>
        <dbReference type="Rhea" id="RHEA-COMP:11604"/>
        <dbReference type="ChEBI" id="CHEBI:15378"/>
        <dbReference type="ChEBI" id="CHEBI:29999"/>
        <dbReference type="ChEBI" id="CHEBI:30616"/>
        <dbReference type="ChEBI" id="CHEBI:83421"/>
        <dbReference type="ChEBI" id="CHEBI:456216"/>
        <dbReference type="EC" id="2.7.11.1"/>
    </reaction>
</comment>
<dbReference type="GO" id="GO:0005524">
    <property type="term" value="F:ATP binding"/>
    <property type="evidence" value="ECO:0007669"/>
    <property type="project" value="UniProtKB-UniRule"/>
</dbReference>
<gene>
    <name evidence="22" type="ORF">HHK36_030021</name>
</gene>
<keyword evidence="3" id="KW-1003">Cell membrane</keyword>
<keyword evidence="13 20" id="KW-0472">Membrane</keyword>
<evidence type="ECO:0000256" key="12">
    <source>
        <dbReference type="ARBA" id="ARBA00022989"/>
    </source>
</evidence>
<dbReference type="OMA" id="DICKDCH"/>
<keyword evidence="14" id="KW-0675">Receptor</keyword>
<evidence type="ECO:0000256" key="20">
    <source>
        <dbReference type="SAM" id="Phobius"/>
    </source>
</evidence>
<evidence type="ECO:0000313" key="22">
    <source>
        <dbReference type="EMBL" id="KAF8378672.1"/>
    </source>
</evidence>
<evidence type="ECO:0000256" key="2">
    <source>
        <dbReference type="ARBA" id="ARBA00012513"/>
    </source>
</evidence>
<keyword evidence="12 20" id="KW-1133">Transmembrane helix</keyword>
<evidence type="ECO:0000256" key="6">
    <source>
        <dbReference type="ARBA" id="ARBA00022679"/>
    </source>
</evidence>
<dbReference type="GO" id="GO:0005886">
    <property type="term" value="C:plasma membrane"/>
    <property type="evidence" value="ECO:0007669"/>
    <property type="project" value="UniProtKB-SubCell"/>
</dbReference>
<name>A0A835D051_TETSI</name>
<keyword evidence="5" id="KW-0597">Phosphoprotein</keyword>
<dbReference type="Gene3D" id="3.30.200.20">
    <property type="entry name" value="Phosphorylase Kinase, domain 1"/>
    <property type="match status" value="1"/>
</dbReference>
<dbReference type="OrthoDB" id="4062651at2759"/>
<dbReference type="PROSITE" id="PS00108">
    <property type="entry name" value="PROTEIN_KINASE_ST"/>
    <property type="match status" value="1"/>
</dbReference>
<evidence type="ECO:0000256" key="15">
    <source>
        <dbReference type="ARBA" id="ARBA00023180"/>
    </source>
</evidence>
<evidence type="ECO:0000256" key="5">
    <source>
        <dbReference type="ARBA" id="ARBA00022553"/>
    </source>
</evidence>
<keyword evidence="6" id="KW-0808">Transferase</keyword>
<dbReference type="FunFam" id="1.10.510.10:FF:000161">
    <property type="entry name" value="Wall-associated receptor kinase-like 20"/>
    <property type="match status" value="1"/>
</dbReference>
<keyword evidence="7 20" id="KW-0812">Transmembrane</keyword>
<dbReference type="EMBL" id="JABCRI010000023">
    <property type="protein sequence ID" value="KAF8378672.1"/>
    <property type="molecule type" value="Genomic_DNA"/>
</dbReference>
<dbReference type="GO" id="GO:0004674">
    <property type="term" value="F:protein serine/threonine kinase activity"/>
    <property type="evidence" value="ECO:0007669"/>
    <property type="project" value="UniProtKB-KW"/>
</dbReference>
<dbReference type="PROSITE" id="PS50011">
    <property type="entry name" value="PROTEIN_KINASE_DOM"/>
    <property type="match status" value="1"/>
</dbReference>
<keyword evidence="9 18" id="KW-0547">Nucleotide-binding</keyword>
<evidence type="ECO:0000256" key="3">
    <source>
        <dbReference type="ARBA" id="ARBA00022475"/>
    </source>
</evidence>
<evidence type="ECO:0000256" key="18">
    <source>
        <dbReference type="PROSITE-ProRule" id="PRU10141"/>
    </source>
</evidence>
<comment type="subcellular location">
    <subcellularLocation>
        <location evidence="1">Cell membrane</location>
        <topology evidence="1">Single-pass type I membrane protein</topology>
    </subcellularLocation>
</comment>
<dbReference type="Pfam" id="PF07714">
    <property type="entry name" value="PK_Tyr_Ser-Thr"/>
    <property type="match status" value="1"/>
</dbReference>
<accession>A0A835D051</accession>
<feature type="domain" description="Protein kinase" evidence="21">
    <location>
        <begin position="287"/>
        <end position="562"/>
    </location>
</feature>
<evidence type="ECO:0000256" key="1">
    <source>
        <dbReference type="ARBA" id="ARBA00004251"/>
    </source>
</evidence>
<evidence type="ECO:0000256" key="10">
    <source>
        <dbReference type="ARBA" id="ARBA00022777"/>
    </source>
</evidence>
<evidence type="ECO:0000256" key="7">
    <source>
        <dbReference type="ARBA" id="ARBA00022692"/>
    </source>
</evidence>
<keyword evidence="10" id="KW-0418">Kinase</keyword>
<dbReference type="InterPro" id="IPR000719">
    <property type="entry name" value="Prot_kinase_dom"/>
</dbReference>
<evidence type="ECO:0000256" key="11">
    <source>
        <dbReference type="ARBA" id="ARBA00022840"/>
    </source>
</evidence>
<evidence type="ECO:0000259" key="21">
    <source>
        <dbReference type="PROSITE" id="PS50011"/>
    </source>
</evidence>
<comment type="catalytic activity">
    <reaction evidence="16">
        <text>L-threonyl-[protein] + ATP = O-phospho-L-threonyl-[protein] + ADP + H(+)</text>
        <dbReference type="Rhea" id="RHEA:46608"/>
        <dbReference type="Rhea" id="RHEA-COMP:11060"/>
        <dbReference type="Rhea" id="RHEA-COMP:11605"/>
        <dbReference type="ChEBI" id="CHEBI:15378"/>
        <dbReference type="ChEBI" id="CHEBI:30013"/>
        <dbReference type="ChEBI" id="CHEBI:30616"/>
        <dbReference type="ChEBI" id="CHEBI:61977"/>
        <dbReference type="ChEBI" id="CHEBI:456216"/>
        <dbReference type="EC" id="2.7.11.1"/>
    </reaction>
</comment>
<organism evidence="22 23">
    <name type="scientific">Tetracentron sinense</name>
    <name type="common">Spur-leaf</name>
    <dbReference type="NCBI Taxonomy" id="13715"/>
    <lineage>
        <taxon>Eukaryota</taxon>
        <taxon>Viridiplantae</taxon>
        <taxon>Streptophyta</taxon>
        <taxon>Embryophyta</taxon>
        <taxon>Tracheophyta</taxon>
        <taxon>Spermatophyta</taxon>
        <taxon>Magnoliopsida</taxon>
        <taxon>Trochodendrales</taxon>
        <taxon>Trochodendraceae</taxon>
        <taxon>Tetracentron</taxon>
    </lineage>
</organism>
<keyword evidence="4" id="KW-0723">Serine/threonine-protein kinase</keyword>
<reference evidence="22 23" key="1">
    <citation type="submission" date="2020-04" db="EMBL/GenBank/DDBJ databases">
        <title>Plant Genome Project.</title>
        <authorList>
            <person name="Zhang R.-G."/>
        </authorList>
    </citation>
    <scope>NUCLEOTIDE SEQUENCE [LARGE SCALE GENOMIC DNA]</scope>
    <source>
        <strain evidence="22">YNK0</strain>
        <tissue evidence="22">Leaf</tissue>
    </source>
</reference>
<dbReference type="AlphaFoldDB" id="A0A835D051"/>
<dbReference type="InterPro" id="IPR017441">
    <property type="entry name" value="Protein_kinase_ATP_BS"/>
</dbReference>
<feature type="region of interest" description="Disordered" evidence="19">
    <location>
        <begin position="563"/>
        <end position="589"/>
    </location>
</feature>
<evidence type="ECO:0000256" key="16">
    <source>
        <dbReference type="ARBA" id="ARBA00047899"/>
    </source>
</evidence>
<dbReference type="PROSITE" id="PS00107">
    <property type="entry name" value="PROTEIN_KINASE_ATP"/>
    <property type="match status" value="1"/>
</dbReference>
<dbReference type="InterPro" id="IPR008271">
    <property type="entry name" value="Ser/Thr_kinase_AS"/>
</dbReference>
<evidence type="ECO:0000256" key="4">
    <source>
        <dbReference type="ARBA" id="ARBA00022527"/>
    </source>
</evidence>
<dbReference type="PANTHER" id="PTHR46008">
    <property type="entry name" value="LEAF RUST 10 DISEASE-RESISTANCE LOCUS RECEPTOR-LIKE PROTEIN KINASE-LIKE 1.4"/>
    <property type="match status" value="1"/>
</dbReference>
<keyword evidence="23" id="KW-1185">Reference proteome</keyword>
<dbReference type="InterPro" id="IPR001245">
    <property type="entry name" value="Ser-Thr/Tyr_kinase_cat_dom"/>
</dbReference>
<evidence type="ECO:0000256" key="9">
    <source>
        <dbReference type="ARBA" id="ARBA00022741"/>
    </source>
</evidence>
<dbReference type="InterPro" id="IPR011009">
    <property type="entry name" value="Kinase-like_dom_sf"/>
</dbReference>
<comment type="caution">
    <text evidence="22">The sequence shown here is derived from an EMBL/GenBank/DDBJ whole genome shotgun (WGS) entry which is preliminary data.</text>
</comment>
<evidence type="ECO:0000256" key="17">
    <source>
        <dbReference type="ARBA" id="ARBA00048679"/>
    </source>
</evidence>